<evidence type="ECO:0000313" key="3">
    <source>
        <dbReference type="Proteomes" id="UP000650081"/>
    </source>
</evidence>
<evidence type="ECO:0000313" key="2">
    <source>
        <dbReference type="EMBL" id="MBC6996133.1"/>
    </source>
</evidence>
<proteinExistence type="predicted"/>
<gene>
    <name evidence="2" type="ORF">H9S92_18325</name>
</gene>
<dbReference type="Proteomes" id="UP000650081">
    <property type="component" value="Unassembled WGS sequence"/>
</dbReference>
<organism evidence="2 3">
    <name type="scientific">Neolewinella lacunae</name>
    <dbReference type="NCBI Taxonomy" id="1517758"/>
    <lineage>
        <taxon>Bacteria</taxon>
        <taxon>Pseudomonadati</taxon>
        <taxon>Bacteroidota</taxon>
        <taxon>Saprospiria</taxon>
        <taxon>Saprospirales</taxon>
        <taxon>Lewinellaceae</taxon>
        <taxon>Neolewinella</taxon>
    </lineage>
</organism>
<feature type="chain" id="PRO_5038077516" description="DUF3244 domain-containing protein" evidence="1">
    <location>
        <begin position="22"/>
        <end position="94"/>
    </location>
</feature>
<comment type="caution">
    <text evidence="2">The sequence shown here is derived from an EMBL/GenBank/DDBJ whole genome shotgun (WGS) entry which is preliminary data.</text>
</comment>
<reference evidence="2" key="1">
    <citation type="submission" date="2020-08" db="EMBL/GenBank/DDBJ databases">
        <title>Lewinella bacteria from marine environments.</title>
        <authorList>
            <person name="Zhong Y."/>
        </authorList>
    </citation>
    <scope>NUCLEOTIDE SEQUENCE</scope>
    <source>
        <strain evidence="2">KCTC 42187</strain>
    </source>
</reference>
<dbReference type="RefSeq" id="WP_187468152.1">
    <property type="nucleotide sequence ID" value="NZ_JACSIT010000149.1"/>
</dbReference>
<evidence type="ECO:0000256" key="1">
    <source>
        <dbReference type="SAM" id="SignalP"/>
    </source>
</evidence>
<evidence type="ECO:0008006" key="4">
    <source>
        <dbReference type="Google" id="ProtNLM"/>
    </source>
</evidence>
<protein>
    <recommendedName>
        <fullName evidence="4">DUF3244 domain-containing protein</fullName>
    </recommendedName>
</protein>
<keyword evidence="3" id="KW-1185">Reference proteome</keyword>
<keyword evidence="1" id="KW-0732">Signal</keyword>
<dbReference type="EMBL" id="JACSIT010000149">
    <property type="protein sequence ID" value="MBC6996133.1"/>
    <property type="molecule type" value="Genomic_DNA"/>
</dbReference>
<name>A0A923TAG1_9BACT</name>
<sequence>MNKIVSVFAVAAFLATSPLRAQIVTDENFLQSVSPLVQTDPETAVSVDEGYEGPFITTTLEVLVQTISAYPPGVYLIQIFHSSGKMTYEVEVED</sequence>
<dbReference type="AlphaFoldDB" id="A0A923TAG1"/>
<accession>A0A923TAG1</accession>
<feature type="signal peptide" evidence="1">
    <location>
        <begin position="1"/>
        <end position="21"/>
    </location>
</feature>